<organism evidence="14 15">
    <name type="scientific">Brettanomyces naardenensis</name>
    <name type="common">Yeast</name>
    <dbReference type="NCBI Taxonomy" id="13370"/>
    <lineage>
        <taxon>Eukaryota</taxon>
        <taxon>Fungi</taxon>
        <taxon>Dikarya</taxon>
        <taxon>Ascomycota</taxon>
        <taxon>Saccharomycotina</taxon>
        <taxon>Pichiomycetes</taxon>
        <taxon>Pichiales</taxon>
        <taxon>Pichiaceae</taxon>
        <taxon>Brettanomyces</taxon>
    </lineage>
</organism>
<comment type="caution">
    <text evidence="12">Lacks conserved residue(s) required for the propagation of feature annotation.</text>
</comment>
<dbReference type="InterPro" id="IPR011611">
    <property type="entry name" value="PfkB_dom"/>
</dbReference>
<keyword evidence="4 12" id="KW-0808">Transferase</keyword>
<keyword evidence="15" id="KW-1185">Reference proteome</keyword>
<evidence type="ECO:0000256" key="7">
    <source>
        <dbReference type="ARBA" id="ARBA00022777"/>
    </source>
</evidence>
<dbReference type="EC" id="2.7.1.15" evidence="2 12"/>
<dbReference type="HAMAP" id="MF_01987">
    <property type="entry name" value="Ribokinase"/>
    <property type="match status" value="1"/>
</dbReference>
<comment type="subcellular location">
    <subcellularLocation>
        <location evidence="12">Cytoplasm</location>
    </subcellularLocation>
    <subcellularLocation>
        <location evidence="12">Nucleus</location>
    </subcellularLocation>
</comment>
<dbReference type="InterPro" id="IPR002139">
    <property type="entry name" value="Ribo/fructo_kinase"/>
</dbReference>
<evidence type="ECO:0000256" key="8">
    <source>
        <dbReference type="ARBA" id="ARBA00022840"/>
    </source>
</evidence>
<dbReference type="OrthoDB" id="415590at2759"/>
<feature type="binding site" evidence="12">
    <location>
        <position position="147"/>
    </location>
    <ligand>
        <name>substrate</name>
    </ligand>
</feature>
<evidence type="ECO:0000256" key="4">
    <source>
        <dbReference type="ARBA" id="ARBA00022679"/>
    </source>
</evidence>
<dbReference type="InterPro" id="IPR029056">
    <property type="entry name" value="Ribokinase-like"/>
</dbReference>
<evidence type="ECO:0000256" key="5">
    <source>
        <dbReference type="ARBA" id="ARBA00022723"/>
    </source>
</evidence>
<dbReference type="PANTHER" id="PTHR10584:SF166">
    <property type="entry name" value="RIBOKINASE"/>
    <property type="match status" value="1"/>
</dbReference>
<comment type="similarity">
    <text evidence="12">Belongs to the carbohydrate kinase PfkB family. Ribokinase subfamily.</text>
</comment>
<comment type="pathway">
    <text evidence="12">Carbohydrate metabolism; D-ribose degradation; D-ribose 5-phosphate from beta-D-ribopyranose: step 2/2.</text>
</comment>
<evidence type="ECO:0000313" key="15">
    <source>
        <dbReference type="Proteomes" id="UP000290900"/>
    </source>
</evidence>
<comment type="function">
    <text evidence="12">Catalyzes the phosphorylation of ribose at O-5 in a reaction requiring ATP and magnesium. The resulting D-ribose-5-phosphate can then be used either for sythesis of nucleotides, histidine, and tryptophan, or as a component of the pentose phosphate pathway.</text>
</comment>
<comment type="subunit">
    <text evidence="12">Homodimer.</text>
</comment>
<comment type="similarity">
    <text evidence="1">Belongs to the carbohydrate kinase pfkB family.</text>
</comment>
<evidence type="ECO:0000256" key="2">
    <source>
        <dbReference type="ARBA" id="ARBA00012035"/>
    </source>
</evidence>
<dbReference type="GO" id="GO:0005737">
    <property type="term" value="C:cytoplasm"/>
    <property type="evidence" value="ECO:0007669"/>
    <property type="project" value="UniProtKB-SubCell"/>
</dbReference>
<keyword evidence="6 12" id="KW-0547">Nucleotide-binding</keyword>
<dbReference type="EMBL" id="CAACVR010000012">
    <property type="protein sequence ID" value="VEU21634.1"/>
    <property type="molecule type" value="Genomic_DNA"/>
</dbReference>
<keyword evidence="12" id="KW-0539">Nucleus</keyword>
<evidence type="ECO:0000256" key="3">
    <source>
        <dbReference type="ARBA" id="ARBA00016943"/>
    </source>
</evidence>
<dbReference type="PROSITE" id="PS00584">
    <property type="entry name" value="PFKB_KINASES_2"/>
    <property type="match status" value="1"/>
</dbReference>
<dbReference type="InParanoid" id="A0A448YL19"/>
<evidence type="ECO:0000256" key="6">
    <source>
        <dbReference type="ARBA" id="ARBA00022741"/>
    </source>
</evidence>
<feature type="binding site" evidence="12">
    <location>
        <position position="259"/>
    </location>
    <ligand>
        <name>K(+)</name>
        <dbReference type="ChEBI" id="CHEBI:29103"/>
    </ligand>
</feature>
<name>A0A448YL19_BRENA</name>
<dbReference type="Pfam" id="PF00294">
    <property type="entry name" value="PfkB"/>
    <property type="match status" value="1"/>
</dbReference>
<protein>
    <recommendedName>
        <fullName evidence="3 12">Ribokinase</fullName>
        <shortName evidence="12">RK</shortName>
        <ecNumber evidence="2 12">2.7.1.15</ecNumber>
    </recommendedName>
</protein>
<feature type="binding site" evidence="12">
    <location>
        <begin position="228"/>
        <end position="233"/>
    </location>
    <ligand>
        <name>ATP</name>
        <dbReference type="ChEBI" id="CHEBI:30616"/>
    </ligand>
</feature>
<dbReference type="STRING" id="13370.A0A448YL19"/>
<feature type="active site" description="Proton acceptor" evidence="12">
    <location>
        <position position="263"/>
    </location>
</feature>
<dbReference type="FunCoup" id="A0A448YL19">
    <property type="interactions" value="1116"/>
</dbReference>
<dbReference type="GO" id="GO:0005524">
    <property type="term" value="F:ATP binding"/>
    <property type="evidence" value="ECO:0007669"/>
    <property type="project" value="UniProtKB-UniRule"/>
</dbReference>
<feature type="binding site" evidence="12">
    <location>
        <position position="263"/>
    </location>
    <ligand>
        <name>substrate</name>
    </ligand>
</feature>
<dbReference type="Gene3D" id="3.40.1190.20">
    <property type="match status" value="1"/>
</dbReference>
<comment type="cofactor">
    <cofactor evidence="12">
        <name>Mg(2+)</name>
        <dbReference type="ChEBI" id="CHEBI:18420"/>
    </cofactor>
    <text evidence="12">Requires a divalent cation, most likely magnesium in vivo, as an electrophilic catalyst to aid phosphoryl group transfer. It is the chelate of the metal and the nucleotide that is the actual substrate.</text>
</comment>
<evidence type="ECO:0000256" key="1">
    <source>
        <dbReference type="ARBA" id="ARBA00005380"/>
    </source>
</evidence>
<keyword evidence="8 12" id="KW-0067">ATP-binding</keyword>
<feature type="binding site" evidence="12">
    <location>
        <position position="257"/>
    </location>
    <ligand>
        <name>K(+)</name>
        <dbReference type="ChEBI" id="CHEBI:29103"/>
    </ligand>
</feature>
<dbReference type="Proteomes" id="UP000290900">
    <property type="component" value="Unassembled WGS sequence"/>
</dbReference>
<comment type="catalytic activity">
    <reaction evidence="12">
        <text>D-ribose + ATP = D-ribose 5-phosphate + ADP + H(+)</text>
        <dbReference type="Rhea" id="RHEA:13697"/>
        <dbReference type="ChEBI" id="CHEBI:15378"/>
        <dbReference type="ChEBI" id="CHEBI:30616"/>
        <dbReference type="ChEBI" id="CHEBI:47013"/>
        <dbReference type="ChEBI" id="CHEBI:78346"/>
        <dbReference type="ChEBI" id="CHEBI:456216"/>
        <dbReference type="EC" id="2.7.1.15"/>
    </reaction>
</comment>
<dbReference type="GO" id="GO:0005634">
    <property type="term" value="C:nucleus"/>
    <property type="evidence" value="ECO:0007669"/>
    <property type="project" value="UniProtKB-SubCell"/>
</dbReference>
<keyword evidence="10 12" id="KW-0630">Potassium</keyword>
<evidence type="ECO:0000256" key="12">
    <source>
        <dbReference type="HAMAP-Rule" id="MF_03215"/>
    </source>
</evidence>
<accession>A0A448YL19</accession>
<dbReference type="InterPro" id="IPR011877">
    <property type="entry name" value="Ribokinase"/>
</dbReference>
<feature type="binding site" evidence="12">
    <location>
        <position position="296"/>
    </location>
    <ligand>
        <name>K(+)</name>
        <dbReference type="ChEBI" id="CHEBI:29103"/>
    </ligand>
</feature>
<proteinExistence type="inferred from homology"/>
<gene>
    <name evidence="12" type="primary">RBK1</name>
    <name evidence="14" type="ORF">BRENAR_LOCUS2367</name>
</gene>
<reference evidence="14 15" key="1">
    <citation type="submission" date="2018-12" db="EMBL/GenBank/DDBJ databases">
        <authorList>
            <person name="Tiukova I."/>
            <person name="Dainat J."/>
        </authorList>
    </citation>
    <scope>NUCLEOTIDE SEQUENCE [LARGE SCALE GENOMIC DNA]</scope>
</reference>
<keyword evidence="5 12" id="KW-0479">Metal-binding</keyword>
<dbReference type="PANTHER" id="PTHR10584">
    <property type="entry name" value="SUGAR KINASE"/>
    <property type="match status" value="1"/>
</dbReference>
<feature type="binding site" evidence="12">
    <location>
        <position position="193"/>
    </location>
    <ligand>
        <name>ATP</name>
        <dbReference type="ChEBI" id="CHEBI:30616"/>
    </ligand>
</feature>
<dbReference type="AlphaFoldDB" id="A0A448YL19"/>
<evidence type="ECO:0000256" key="11">
    <source>
        <dbReference type="ARBA" id="ARBA00023277"/>
    </source>
</evidence>
<feature type="binding site" evidence="12">
    <location>
        <position position="298"/>
    </location>
    <ligand>
        <name>K(+)</name>
        <dbReference type="ChEBI" id="CHEBI:29103"/>
    </ligand>
</feature>
<dbReference type="UniPathway" id="UPA00916">
    <property type="reaction ID" value="UER00889"/>
</dbReference>
<keyword evidence="9 12" id="KW-0460">Magnesium</keyword>
<keyword evidence="11 12" id="KW-0119">Carbohydrate metabolism</keyword>
<feature type="binding site" evidence="12">
    <location>
        <position position="293"/>
    </location>
    <ligand>
        <name>K(+)</name>
        <dbReference type="ChEBI" id="CHEBI:29103"/>
    </ligand>
</feature>
<keyword evidence="12" id="KW-0963">Cytoplasm</keyword>
<evidence type="ECO:0000256" key="10">
    <source>
        <dbReference type="ARBA" id="ARBA00022958"/>
    </source>
</evidence>
<dbReference type="CDD" id="cd01174">
    <property type="entry name" value="ribokinase"/>
    <property type="match status" value="1"/>
</dbReference>
<feature type="binding site" evidence="12">
    <location>
        <begin position="9"/>
        <end position="11"/>
    </location>
    <ligand>
        <name>substrate</name>
    </ligand>
</feature>
<dbReference type="SUPFAM" id="SSF53613">
    <property type="entry name" value="Ribokinase-like"/>
    <property type="match status" value="1"/>
</dbReference>
<dbReference type="GO" id="GO:0004747">
    <property type="term" value="F:ribokinase activity"/>
    <property type="evidence" value="ECO:0007669"/>
    <property type="project" value="UniProtKB-UniRule"/>
</dbReference>
<feature type="domain" description="Carbohydrate kinase PfkB" evidence="13">
    <location>
        <begin position="2"/>
        <end position="304"/>
    </location>
</feature>
<feature type="binding site" evidence="12">
    <location>
        <begin position="37"/>
        <end position="41"/>
    </location>
    <ligand>
        <name>substrate</name>
    </ligand>
</feature>
<feature type="binding site" evidence="12">
    <location>
        <begin position="262"/>
        <end position="263"/>
    </location>
    <ligand>
        <name>ATP</name>
        <dbReference type="ChEBI" id="CHEBI:30616"/>
    </ligand>
</feature>
<dbReference type="GO" id="GO:0046872">
    <property type="term" value="F:metal ion binding"/>
    <property type="evidence" value="ECO:0007669"/>
    <property type="project" value="UniProtKB-KW"/>
</dbReference>
<keyword evidence="7 12" id="KW-0418">Kinase</keyword>
<dbReference type="PRINTS" id="PR00990">
    <property type="entry name" value="RIBOKINASE"/>
</dbReference>
<dbReference type="InterPro" id="IPR002173">
    <property type="entry name" value="Carboh/pur_kinase_PfkB_CS"/>
</dbReference>
<evidence type="ECO:0000313" key="14">
    <source>
        <dbReference type="EMBL" id="VEU21634.1"/>
    </source>
</evidence>
<comment type="activity regulation">
    <text evidence="12">Activated by a monovalent cation that binds near, but not in, the active site. The most likely occupant of the site in vivo is potassium. Ion binding induces a conformational change that may alter substrate affinity.</text>
</comment>
<dbReference type="GO" id="GO:0019303">
    <property type="term" value="P:D-ribose catabolic process"/>
    <property type="evidence" value="ECO:0007669"/>
    <property type="project" value="UniProtKB-UniRule"/>
</dbReference>
<evidence type="ECO:0000259" key="13">
    <source>
        <dbReference type="Pfam" id="PF00294"/>
    </source>
</evidence>
<evidence type="ECO:0000256" key="9">
    <source>
        <dbReference type="ARBA" id="ARBA00022842"/>
    </source>
</evidence>
<sequence length="314" mass="33994">MITIIGSLNYDMVTYTKRVPEAGETVQGDFFEAHLGGKGMNECVAVASLVAPGSGSKVRMWGRIGDDPQGELFLKKLKSLNVDTTLVKKLSNIRSGSATILVEDLTGENRIVVIGGANGKLHPTATELAENFPLRSSEKQYVVLQNEFPDPLAVIDWLSNNRPEVVTFYNPSPLKKELLNRDTLNKVSFLVVNRTEAWDLVGEEEQDDNTLVITKLRKLLDKPTFIVTLGSKGCIFSESGSDTFRSVPSRKVNNVVDTTGAGDTFLGGIVTRLHGGDDLEEAINFAAAASSLAIQVKGAVEGIPNYKAVEALLI</sequence>